<sequence>MGVETRTAVAATMYHEREKKSFDFSHCWIILNGRPKWTQVVIDLKAGKERNNGSSSHQSIGFDDEEEDIVVTMPKNNREVMGNNCHVGL</sequence>
<dbReference type="Gramene" id="HORVU.MOREX.r3.7HG0660550.1">
    <property type="protein sequence ID" value="HORVU.MOREX.r3.7HG0660550.1"/>
    <property type="gene ID" value="HORVU.MOREX.r3.7HG0660550"/>
</dbReference>
<proteinExistence type="predicted"/>
<keyword evidence="2" id="KW-1185">Reference proteome</keyword>
<evidence type="ECO:0000313" key="1">
    <source>
        <dbReference type="EnsemblPlants" id="HORVU.MOREX.r3.7HG0660550.1"/>
    </source>
</evidence>
<reference evidence="1" key="3">
    <citation type="submission" date="2022-01" db="UniProtKB">
        <authorList>
            <consortium name="EnsemblPlants"/>
        </authorList>
    </citation>
    <scope>IDENTIFICATION</scope>
    <source>
        <strain evidence="1">subsp. vulgare</strain>
    </source>
</reference>
<evidence type="ECO:0008006" key="3">
    <source>
        <dbReference type="Google" id="ProtNLM"/>
    </source>
</evidence>
<dbReference type="Proteomes" id="UP000011116">
    <property type="component" value="Chromosome 7H"/>
</dbReference>
<name>A0A8I6YA17_HORVV</name>
<reference evidence="1" key="2">
    <citation type="submission" date="2020-10" db="EMBL/GenBank/DDBJ databases">
        <authorList>
            <person name="Scholz U."/>
            <person name="Mascher M."/>
            <person name="Fiebig A."/>
        </authorList>
    </citation>
    <scope>NUCLEOTIDE SEQUENCE [LARGE SCALE GENOMIC DNA]</scope>
    <source>
        <strain evidence="1">cv. Morex</strain>
    </source>
</reference>
<organism evidence="1 2">
    <name type="scientific">Hordeum vulgare subsp. vulgare</name>
    <name type="common">Domesticated barley</name>
    <dbReference type="NCBI Taxonomy" id="112509"/>
    <lineage>
        <taxon>Eukaryota</taxon>
        <taxon>Viridiplantae</taxon>
        <taxon>Streptophyta</taxon>
        <taxon>Embryophyta</taxon>
        <taxon>Tracheophyta</taxon>
        <taxon>Spermatophyta</taxon>
        <taxon>Magnoliopsida</taxon>
        <taxon>Liliopsida</taxon>
        <taxon>Poales</taxon>
        <taxon>Poaceae</taxon>
        <taxon>BOP clade</taxon>
        <taxon>Pooideae</taxon>
        <taxon>Triticodae</taxon>
        <taxon>Triticeae</taxon>
        <taxon>Hordeinae</taxon>
        <taxon>Hordeum</taxon>
    </lineage>
</organism>
<dbReference type="Gramene" id="HORVU.MOREX.r2.7HG0548210.1">
    <property type="protein sequence ID" value="HORVU.MOREX.r2.7HG0548210.1"/>
    <property type="gene ID" value="HORVU.MOREX.r2.7HG0548210"/>
</dbReference>
<reference evidence="2" key="1">
    <citation type="journal article" date="2012" name="Nature">
        <title>A physical, genetic and functional sequence assembly of the barley genome.</title>
        <authorList>
            <consortium name="The International Barley Genome Sequencing Consortium"/>
            <person name="Mayer K.F."/>
            <person name="Waugh R."/>
            <person name="Brown J.W."/>
            <person name="Schulman A."/>
            <person name="Langridge P."/>
            <person name="Platzer M."/>
            <person name="Fincher G.B."/>
            <person name="Muehlbauer G.J."/>
            <person name="Sato K."/>
            <person name="Close T.J."/>
            <person name="Wise R.P."/>
            <person name="Stein N."/>
        </authorList>
    </citation>
    <scope>NUCLEOTIDE SEQUENCE [LARGE SCALE GENOMIC DNA]</scope>
    <source>
        <strain evidence="2">cv. Morex</strain>
    </source>
</reference>
<dbReference type="EnsemblPlants" id="HORVU.MOREX.r3.7HG0660550.1">
    <property type="protein sequence ID" value="HORVU.MOREX.r3.7HG0660550.1"/>
    <property type="gene ID" value="HORVU.MOREX.r3.7HG0660550"/>
</dbReference>
<accession>A0A8I6YA17</accession>
<dbReference type="AlphaFoldDB" id="A0A8I6YA17"/>
<protein>
    <recommendedName>
        <fullName evidence="3">No apical meristem-associated C-terminal domain-containing protein</fullName>
    </recommendedName>
</protein>
<evidence type="ECO:0000313" key="2">
    <source>
        <dbReference type="Proteomes" id="UP000011116"/>
    </source>
</evidence>